<dbReference type="PANTHER" id="PTHR19446">
    <property type="entry name" value="REVERSE TRANSCRIPTASES"/>
    <property type="match status" value="1"/>
</dbReference>
<dbReference type="AlphaFoldDB" id="A0A851CMP9"/>
<feature type="non-terminal residue" evidence="1">
    <location>
        <position position="94"/>
    </location>
</feature>
<comment type="caution">
    <text evidence="1">The sequence shown here is derived from an EMBL/GenBank/DDBJ whole genome shotgun (WGS) entry which is preliminary data.</text>
</comment>
<evidence type="ECO:0000313" key="2">
    <source>
        <dbReference type="Proteomes" id="UP000642973"/>
    </source>
</evidence>
<dbReference type="Proteomes" id="UP000642973">
    <property type="component" value="Unassembled WGS sequence"/>
</dbReference>
<evidence type="ECO:0000313" key="1">
    <source>
        <dbReference type="EMBL" id="NWI57822.1"/>
    </source>
</evidence>
<keyword evidence="2" id="KW-1185">Reference proteome</keyword>
<proteinExistence type="predicted"/>
<protein>
    <submittedName>
        <fullName evidence="1">PO21 protein</fullName>
    </submittedName>
</protein>
<gene>
    <name evidence="1" type="primary">Po21_2</name>
    <name evidence="1" type="ORF">CALVIR_R14417</name>
</gene>
<name>A0A851CMP9_CALVR</name>
<organism evidence="1 2">
    <name type="scientific">Calyptomena viridis</name>
    <name type="common">Lesser green broadbill</name>
    <dbReference type="NCBI Taxonomy" id="135972"/>
    <lineage>
        <taxon>Eukaryota</taxon>
        <taxon>Metazoa</taxon>
        <taxon>Chordata</taxon>
        <taxon>Craniata</taxon>
        <taxon>Vertebrata</taxon>
        <taxon>Euteleostomi</taxon>
        <taxon>Archelosauria</taxon>
        <taxon>Archosauria</taxon>
        <taxon>Dinosauria</taxon>
        <taxon>Saurischia</taxon>
        <taxon>Theropoda</taxon>
        <taxon>Coelurosauria</taxon>
        <taxon>Aves</taxon>
        <taxon>Neognathae</taxon>
        <taxon>Neoaves</taxon>
        <taxon>Telluraves</taxon>
        <taxon>Australaves</taxon>
        <taxon>Passeriformes</taxon>
        <taxon>Eurylaimidae</taxon>
        <taxon>Calyptomena</taxon>
    </lineage>
</organism>
<accession>A0A851CMP9</accession>
<reference evidence="1" key="1">
    <citation type="submission" date="2019-10" db="EMBL/GenBank/DDBJ databases">
        <title>Bird 10,000 Genomes (B10K) Project - Family phase.</title>
        <authorList>
            <person name="Zhang G."/>
        </authorList>
    </citation>
    <scope>NUCLEOTIDE SEQUENCE</scope>
    <source>
        <strain evidence="1">B10K-DU-002-55</strain>
        <tissue evidence="1">Muscle</tissue>
    </source>
</reference>
<dbReference type="EMBL" id="WEIV01022222">
    <property type="protein sequence ID" value="NWI57822.1"/>
    <property type="molecule type" value="Genomic_DNA"/>
</dbReference>
<sequence>IIMSRLAKACPTNPRQRGFIRAPGCLENVKLLQILINNAKKEHRELGVVFVDIAKAFDTVIHDHILMGLNQKEVDTHIINLIKDGYTNTYTHLE</sequence>
<feature type="non-terminal residue" evidence="1">
    <location>
        <position position="1"/>
    </location>
</feature>